<proteinExistence type="predicted"/>
<sequence>MMRLAALAAVLMLAACGADGPPHAPSASSKSPEKTTGVRLSGEAVVGVITTL</sequence>
<reference evidence="4" key="1">
    <citation type="submission" date="2016-11" db="EMBL/GenBank/DDBJ databases">
        <authorList>
            <person name="Varghese N."/>
            <person name="Submissions S."/>
        </authorList>
    </citation>
    <scope>NUCLEOTIDE SEQUENCE [LARGE SCALE GENOMIC DNA]</scope>
    <source>
        <strain evidence="4">DSM 6637</strain>
    </source>
</reference>
<gene>
    <name evidence="3" type="ORF">SAMN05444389_106192</name>
</gene>
<name>A0A1M7HMY0_9RHOB</name>
<evidence type="ECO:0000256" key="1">
    <source>
        <dbReference type="SAM" id="MobiDB-lite"/>
    </source>
</evidence>
<organism evidence="3 4">
    <name type="scientific">Paracoccus solventivorans</name>
    <dbReference type="NCBI Taxonomy" id="53463"/>
    <lineage>
        <taxon>Bacteria</taxon>
        <taxon>Pseudomonadati</taxon>
        <taxon>Pseudomonadota</taxon>
        <taxon>Alphaproteobacteria</taxon>
        <taxon>Rhodobacterales</taxon>
        <taxon>Paracoccaceae</taxon>
        <taxon>Paracoccus</taxon>
    </lineage>
</organism>
<accession>A0A1M7HMY0</accession>
<protein>
    <recommendedName>
        <fullName evidence="5">Argininosuccinate lyase</fullName>
    </recommendedName>
</protein>
<dbReference type="STRING" id="53463.SAMN05444389_106192"/>
<evidence type="ECO:0000256" key="2">
    <source>
        <dbReference type="SAM" id="SignalP"/>
    </source>
</evidence>
<evidence type="ECO:0008006" key="5">
    <source>
        <dbReference type="Google" id="ProtNLM"/>
    </source>
</evidence>
<feature type="signal peptide" evidence="2">
    <location>
        <begin position="1"/>
        <end position="17"/>
    </location>
</feature>
<dbReference type="PROSITE" id="PS51257">
    <property type="entry name" value="PROKAR_LIPOPROTEIN"/>
    <property type="match status" value="1"/>
</dbReference>
<keyword evidence="2" id="KW-0732">Signal</keyword>
<dbReference type="EMBL" id="FRCK01000006">
    <property type="protein sequence ID" value="SHM29911.1"/>
    <property type="molecule type" value="Genomic_DNA"/>
</dbReference>
<evidence type="ECO:0000313" key="3">
    <source>
        <dbReference type="EMBL" id="SHM29911.1"/>
    </source>
</evidence>
<dbReference type="RefSeq" id="WP_200796445.1">
    <property type="nucleotide sequence ID" value="NZ_FRCK01000006.1"/>
</dbReference>
<feature type="region of interest" description="Disordered" evidence="1">
    <location>
        <begin position="19"/>
        <end position="39"/>
    </location>
</feature>
<dbReference type="Proteomes" id="UP000184444">
    <property type="component" value="Unassembled WGS sequence"/>
</dbReference>
<evidence type="ECO:0000313" key="4">
    <source>
        <dbReference type="Proteomes" id="UP000184444"/>
    </source>
</evidence>
<dbReference type="AlphaFoldDB" id="A0A1M7HMY0"/>
<keyword evidence="4" id="KW-1185">Reference proteome</keyword>
<feature type="chain" id="PRO_5012794029" description="Argininosuccinate lyase" evidence="2">
    <location>
        <begin position="18"/>
        <end position="52"/>
    </location>
</feature>